<evidence type="ECO:0000313" key="3">
    <source>
        <dbReference type="Proteomes" id="UP001589870"/>
    </source>
</evidence>
<evidence type="ECO:0000313" key="2">
    <source>
        <dbReference type="EMBL" id="MFC0863109.1"/>
    </source>
</evidence>
<keyword evidence="3" id="KW-1185">Reference proteome</keyword>
<protein>
    <submittedName>
        <fullName evidence="2">SLATT domain-containing protein</fullName>
    </submittedName>
</protein>
<dbReference type="RefSeq" id="WP_394301314.1">
    <property type="nucleotide sequence ID" value="NZ_JBHMQT010000023.1"/>
</dbReference>
<organism evidence="2 3">
    <name type="scientific">Sphaerimonospora cavernae</name>
    <dbReference type="NCBI Taxonomy" id="1740611"/>
    <lineage>
        <taxon>Bacteria</taxon>
        <taxon>Bacillati</taxon>
        <taxon>Actinomycetota</taxon>
        <taxon>Actinomycetes</taxon>
        <taxon>Streptosporangiales</taxon>
        <taxon>Streptosporangiaceae</taxon>
        <taxon>Sphaerimonospora</taxon>
    </lineage>
</organism>
<gene>
    <name evidence="2" type="ORF">ACFHYQ_12475</name>
</gene>
<dbReference type="EMBL" id="JBHMQT010000023">
    <property type="protein sequence ID" value="MFC0863109.1"/>
    <property type="molecule type" value="Genomic_DNA"/>
</dbReference>
<dbReference type="NCBIfam" id="NF033633">
    <property type="entry name" value="SLATT_2"/>
    <property type="match status" value="1"/>
</dbReference>
<sequence length="85" mass="9808">MSSGWMRDMTTAQKIQHRLVDFQFDWAELNARDAVRPEPVPVQDYLALLRSFLADISLITREETSEWVNDFQSAAAQLTDHAAKR</sequence>
<dbReference type="InterPro" id="IPR040688">
    <property type="entry name" value="SLATT_2"/>
</dbReference>
<accession>A0ABV6U3S4</accession>
<comment type="caution">
    <text evidence="2">The sequence shown here is derived from an EMBL/GenBank/DDBJ whole genome shotgun (WGS) entry which is preliminary data.</text>
</comment>
<reference evidence="2 3" key="1">
    <citation type="submission" date="2024-09" db="EMBL/GenBank/DDBJ databases">
        <authorList>
            <person name="Sun Q."/>
            <person name="Mori K."/>
        </authorList>
    </citation>
    <scope>NUCLEOTIDE SEQUENCE [LARGE SCALE GENOMIC DNA]</scope>
    <source>
        <strain evidence="2 3">TBRC 1851</strain>
    </source>
</reference>
<proteinExistence type="predicted"/>
<name>A0ABV6U3S4_9ACTN</name>
<evidence type="ECO:0000259" key="1">
    <source>
        <dbReference type="Pfam" id="PF18183"/>
    </source>
</evidence>
<dbReference type="Pfam" id="PF18183">
    <property type="entry name" value="SLATT_2"/>
    <property type="match status" value="1"/>
</dbReference>
<feature type="domain" description="SMODS and SLOG-associating 2TM effector" evidence="1">
    <location>
        <begin position="1"/>
        <end position="83"/>
    </location>
</feature>
<dbReference type="Proteomes" id="UP001589870">
    <property type="component" value="Unassembled WGS sequence"/>
</dbReference>